<protein>
    <submittedName>
        <fullName evidence="1">Uncharacterized protein</fullName>
    </submittedName>
</protein>
<gene>
    <name evidence="1" type="ORF">FNF31_00308</name>
</gene>
<reference evidence="1 2" key="1">
    <citation type="submission" date="2019-07" db="EMBL/GenBank/DDBJ databases">
        <title>Genomes of Cafeteria roenbergensis.</title>
        <authorList>
            <person name="Fischer M.G."/>
            <person name="Hackl T."/>
            <person name="Roman M."/>
        </authorList>
    </citation>
    <scope>NUCLEOTIDE SEQUENCE [LARGE SCALE GENOMIC DNA]</scope>
    <source>
        <strain evidence="1 2">Cflag</strain>
    </source>
</reference>
<sequence>MPGALGTAVFNVSVPTPGLMWDATAQALVRCGNVSVYCPGTFQPFDRLSVSDAHYTGPPSAPPDMRWRQSLCEMDAFCIGGERYNAPDVAAATALAAPEKGAFAKDNGLGPSAGDVLRIEFSSPPDTTYDVSSPSRVRELLEASFWDNVSLTGASWAQEPCASLTQQSPGSCHESLMLRFDAVAKPGLAWGLDVSAMADEVLEDPWAITQMLSASPFAGWVSLRAGQLRAADRASPARSTSGSR</sequence>
<dbReference type="Proteomes" id="UP000325113">
    <property type="component" value="Unassembled WGS sequence"/>
</dbReference>
<name>A0A5A8DSL2_CAFRO</name>
<evidence type="ECO:0000313" key="2">
    <source>
        <dbReference type="Proteomes" id="UP000325113"/>
    </source>
</evidence>
<comment type="caution">
    <text evidence="1">The sequence shown here is derived from an EMBL/GenBank/DDBJ whole genome shotgun (WGS) entry which is preliminary data.</text>
</comment>
<evidence type="ECO:0000313" key="1">
    <source>
        <dbReference type="EMBL" id="KAA0168426.1"/>
    </source>
</evidence>
<dbReference type="EMBL" id="VLTM01000002">
    <property type="protein sequence ID" value="KAA0168426.1"/>
    <property type="molecule type" value="Genomic_DNA"/>
</dbReference>
<organism evidence="1 2">
    <name type="scientific">Cafeteria roenbergensis</name>
    <name type="common">Marine flagellate</name>
    <dbReference type="NCBI Taxonomy" id="33653"/>
    <lineage>
        <taxon>Eukaryota</taxon>
        <taxon>Sar</taxon>
        <taxon>Stramenopiles</taxon>
        <taxon>Bigyra</taxon>
        <taxon>Opalozoa</taxon>
        <taxon>Bicosoecida</taxon>
        <taxon>Cafeteriaceae</taxon>
        <taxon>Cafeteria</taxon>
    </lineage>
</organism>
<proteinExistence type="predicted"/>
<accession>A0A5A8DSL2</accession>
<dbReference type="AlphaFoldDB" id="A0A5A8DSL2"/>